<keyword evidence="4 6" id="KW-0472">Membrane</keyword>
<name>A0ABV1KCY1_9PSEU</name>
<evidence type="ECO:0000256" key="1">
    <source>
        <dbReference type="ARBA" id="ARBA00004141"/>
    </source>
</evidence>
<comment type="subcellular location">
    <subcellularLocation>
        <location evidence="1">Membrane</location>
        <topology evidence="1">Multi-pass membrane protein</topology>
    </subcellularLocation>
</comment>
<evidence type="ECO:0000256" key="5">
    <source>
        <dbReference type="SAM" id="MobiDB-lite"/>
    </source>
</evidence>
<feature type="region of interest" description="Disordered" evidence="5">
    <location>
        <begin position="330"/>
        <end position="392"/>
    </location>
</feature>
<evidence type="ECO:0000256" key="3">
    <source>
        <dbReference type="ARBA" id="ARBA00022989"/>
    </source>
</evidence>
<dbReference type="Proteomes" id="UP001494902">
    <property type="component" value="Unassembled WGS sequence"/>
</dbReference>
<dbReference type="Pfam" id="PF13515">
    <property type="entry name" value="FUSC_2"/>
    <property type="match status" value="1"/>
</dbReference>
<keyword evidence="3 6" id="KW-1133">Transmembrane helix</keyword>
<dbReference type="InterPro" id="IPR049453">
    <property type="entry name" value="Memb_transporter_dom"/>
</dbReference>
<proteinExistence type="predicted"/>
<evidence type="ECO:0000259" key="7">
    <source>
        <dbReference type="Pfam" id="PF13515"/>
    </source>
</evidence>
<dbReference type="EMBL" id="JBEDNQ010000006">
    <property type="protein sequence ID" value="MEQ3552174.1"/>
    <property type="molecule type" value="Genomic_DNA"/>
</dbReference>
<evidence type="ECO:0000256" key="6">
    <source>
        <dbReference type="SAM" id="Phobius"/>
    </source>
</evidence>
<organism evidence="8 9">
    <name type="scientific">Pseudonocardia nematodicida</name>
    <dbReference type="NCBI Taxonomy" id="1206997"/>
    <lineage>
        <taxon>Bacteria</taxon>
        <taxon>Bacillati</taxon>
        <taxon>Actinomycetota</taxon>
        <taxon>Actinomycetes</taxon>
        <taxon>Pseudonocardiales</taxon>
        <taxon>Pseudonocardiaceae</taxon>
        <taxon>Pseudonocardia</taxon>
    </lineage>
</organism>
<reference evidence="8 9" key="1">
    <citation type="submission" date="2024-03" db="EMBL/GenBank/DDBJ databases">
        <title>Draft genome sequence of Pseudonocardia nematodicida JCM 31783.</title>
        <authorList>
            <person name="Butdee W."/>
            <person name="Duangmal K."/>
        </authorList>
    </citation>
    <scope>NUCLEOTIDE SEQUENCE [LARGE SCALE GENOMIC DNA]</scope>
    <source>
        <strain evidence="8 9">JCM 31783</strain>
    </source>
</reference>
<comment type="caution">
    <text evidence="8">The sequence shown here is derived from an EMBL/GenBank/DDBJ whole genome shotgun (WGS) entry which is preliminary data.</text>
</comment>
<feature type="compositionally biased region" description="Low complexity" evidence="5">
    <location>
        <begin position="355"/>
        <end position="368"/>
    </location>
</feature>
<feature type="transmembrane region" description="Helical" evidence="6">
    <location>
        <begin position="29"/>
        <end position="48"/>
    </location>
</feature>
<evidence type="ECO:0000256" key="4">
    <source>
        <dbReference type="ARBA" id="ARBA00023136"/>
    </source>
</evidence>
<protein>
    <submittedName>
        <fullName evidence="8">FUSC family protein</fullName>
    </submittedName>
</protein>
<gene>
    <name evidence="8" type="ORF">WIS52_17005</name>
</gene>
<feature type="domain" description="Integral membrane bound transporter" evidence="7">
    <location>
        <begin position="46"/>
        <end position="166"/>
    </location>
</feature>
<feature type="transmembrane region" description="Helical" evidence="6">
    <location>
        <begin position="104"/>
        <end position="121"/>
    </location>
</feature>
<sequence length="436" mass="45658">MPRSASDLWQGAGRRVRTRGRLGVRRLRASWLPILQCAFAAGLALWVAGDLVGHERPFFAPIAAVISLGVSLNSRLRRAAELVVGVSLGVLVGDLLIAEIGSGVWQLILVVAIAIALATFFDGGNLIVAQAGASAVLVATLLPPSDMGGIDRCVDALIGGGAGILIAAAFPVNPVRIVRREARRVLDDLATVLTEVATALRDSDAELAARALRRARDTQPVIDALRTAVGSAGEVAAVSPMHRPRRRMLLRYRELSVRADYAHRNARVLARRALTAIEDGERLPPQLADAISDLVIPIGALIRELGQDGDRERVRPVLLESVHRATVLAGEAYRSAPGPDGTDHADATDTDATDSDATATATATATDGADAETPDVTGDDRGDPAGAVPTAPSVSVPVCVAQVRSIAVDLLQATGMTRGEAMRALREQLPPPDSGS</sequence>
<accession>A0ABV1KCY1</accession>
<keyword evidence="2 6" id="KW-0812">Transmembrane</keyword>
<feature type="transmembrane region" description="Helical" evidence="6">
    <location>
        <begin position="156"/>
        <end position="175"/>
    </location>
</feature>
<evidence type="ECO:0000313" key="9">
    <source>
        <dbReference type="Proteomes" id="UP001494902"/>
    </source>
</evidence>
<keyword evidence="9" id="KW-1185">Reference proteome</keyword>
<evidence type="ECO:0000313" key="8">
    <source>
        <dbReference type="EMBL" id="MEQ3552174.1"/>
    </source>
</evidence>
<evidence type="ECO:0000256" key="2">
    <source>
        <dbReference type="ARBA" id="ARBA00022692"/>
    </source>
</evidence>
<feature type="transmembrane region" description="Helical" evidence="6">
    <location>
        <begin position="126"/>
        <end position="144"/>
    </location>
</feature>
<dbReference type="RefSeq" id="WP_349299236.1">
    <property type="nucleotide sequence ID" value="NZ_JBEDNQ010000006.1"/>
</dbReference>